<dbReference type="PROSITE" id="PS51257">
    <property type="entry name" value="PROKAR_LIPOPROTEIN"/>
    <property type="match status" value="1"/>
</dbReference>
<accession>A0ABP9V213</accession>
<organism evidence="1 2">
    <name type="scientific">Rubritalea halochordaticola</name>
    <dbReference type="NCBI Taxonomy" id="714537"/>
    <lineage>
        <taxon>Bacteria</taxon>
        <taxon>Pseudomonadati</taxon>
        <taxon>Verrucomicrobiota</taxon>
        <taxon>Verrucomicrobiia</taxon>
        <taxon>Verrucomicrobiales</taxon>
        <taxon>Rubritaleaceae</taxon>
        <taxon>Rubritalea</taxon>
    </lineage>
</organism>
<proteinExistence type="predicted"/>
<sequence>MKPILYILCLLLGSQIAYGCKDFFEEKIVESIDETVDAQIATFVEVREFTPSQERRSGSYIRLIFKAKDGSMFEVVKIGSHEMRKEGPEVNKTYLLCGSWMPSKKFPKSRIFFIDYSEGSIINFTRLGFSEKEIENLIKKTKQPKK</sequence>
<gene>
    <name evidence="1" type="ORF">Rhal01_02906</name>
</gene>
<dbReference type="RefSeq" id="WP_346189344.1">
    <property type="nucleotide sequence ID" value="NZ_BAABRL010000009.1"/>
</dbReference>
<comment type="caution">
    <text evidence="1">The sequence shown here is derived from an EMBL/GenBank/DDBJ whole genome shotgun (WGS) entry which is preliminary data.</text>
</comment>
<reference evidence="1 2" key="1">
    <citation type="submission" date="2024-02" db="EMBL/GenBank/DDBJ databases">
        <title>Rubritalea halochordaticola NBRC 107102.</title>
        <authorList>
            <person name="Ichikawa N."/>
            <person name="Katano-Makiyama Y."/>
            <person name="Hidaka K."/>
        </authorList>
    </citation>
    <scope>NUCLEOTIDE SEQUENCE [LARGE SCALE GENOMIC DNA]</scope>
    <source>
        <strain evidence="1 2">NBRC 107102</strain>
    </source>
</reference>
<dbReference type="Proteomes" id="UP001424741">
    <property type="component" value="Unassembled WGS sequence"/>
</dbReference>
<keyword evidence="2" id="KW-1185">Reference proteome</keyword>
<name>A0ABP9V213_9BACT</name>
<dbReference type="EMBL" id="BAABRL010000009">
    <property type="protein sequence ID" value="GAA5496721.1"/>
    <property type="molecule type" value="Genomic_DNA"/>
</dbReference>
<evidence type="ECO:0008006" key="3">
    <source>
        <dbReference type="Google" id="ProtNLM"/>
    </source>
</evidence>
<evidence type="ECO:0000313" key="2">
    <source>
        <dbReference type="Proteomes" id="UP001424741"/>
    </source>
</evidence>
<protein>
    <recommendedName>
        <fullName evidence="3">Lipoprotein</fullName>
    </recommendedName>
</protein>
<evidence type="ECO:0000313" key="1">
    <source>
        <dbReference type="EMBL" id="GAA5496721.1"/>
    </source>
</evidence>